<accession>A0ACC3MR99</accession>
<dbReference type="Proteomes" id="UP001281147">
    <property type="component" value="Unassembled WGS sequence"/>
</dbReference>
<comment type="caution">
    <text evidence="1">The sequence shown here is derived from an EMBL/GenBank/DDBJ whole genome shotgun (WGS) entry which is preliminary data.</text>
</comment>
<sequence length="226" mass="26676">MAESTIPSTSGEHCHFFSLPRELRDEIYEYAYTPHKNTEYWYRVTESDINATREDFMTVTKDGLSMPPTLCQAVAVSKQYLAEALPFWIQQTNFHFSSPRDVDYLTFRYRLIEENLTSVFIRYDSLAARHETDVPVAEIVNACPRLTRFEARLHGRQWCDGNRFIWAFTEPFMNVVDQLVEMRELQWFRLSRSDFLMSEFRAFEEQLEAVEALIRAYVSESATEDE</sequence>
<evidence type="ECO:0000313" key="2">
    <source>
        <dbReference type="Proteomes" id="UP001281147"/>
    </source>
</evidence>
<keyword evidence="2" id="KW-1185">Reference proteome</keyword>
<evidence type="ECO:0000313" key="1">
    <source>
        <dbReference type="EMBL" id="KAK3701424.1"/>
    </source>
</evidence>
<protein>
    <submittedName>
        <fullName evidence="1">Uncharacterized protein</fullName>
    </submittedName>
</protein>
<reference evidence="1" key="1">
    <citation type="submission" date="2023-07" db="EMBL/GenBank/DDBJ databases">
        <title>Black Yeasts Isolated from many extreme environments.</title>
        <authorList>
            <person name="Coleine C."/>
            <person name="Stajich J.E."/>
            <person name="Selbmann L."/>
        </authorList>
    </citation>
    <scope>NUCLEOTIDE SEQUENCE</scope>
    <source>
        <strain evidence="1">CCFEE 5714</strain>
    </source>
</reference>
<organism evidence="1 2">
    <name type="scientific">Vermiconidia calcicola</name>
    <dbReference type="NCBI Taxonomy" id="1690605"/>
    <lineage>
        <taxon>Eukaryota</taxon>
        <taxon>Fungi</taxon>
        <taxon>Dikarya</taxon>
        <taxon>Ascomycota</taxon>
        <taxon>Pezizomycotina</taxon>
        <taxon>Dothideomycetes</taxon>
        <taxon>Dothideomycetidae</taxon>
        <taxon>Mycosphaerellales</taxon>
        <taxon>Extremaceae</taxon>
        <taxon>Vermiconidia</taxon>
    </lineage>
</organism>
<dbReference type="EMBL" id="JAUTXU010000174">
    <property type="protein sequence ID" value="KAK3701424.1"/>
    <property type="molecule type" value="Genomic_DNA"/>
</dbReference>
<gene>
    <name evidence="1" type="ORF">LTR37_015522</name>
</gene>
<proteinExistence type="predicted"/>
<name>A0ACC3MR99_9PEZI</name>